<dbReference type="InterPro" id="IPR003607">
    <property type="entry name" value="HD/PDEase_dom"/>
</dbReference>
<feature type="domain" description="HD-GYP" evidence="1">
    <location>
        <begin position="1"/>
        <end position="84"/>
    </location>
</feature>
<dbReference type="Proteomes" id="UP000198650">
    <property type="component" value="Unassembled WGS sequence"/>
</dbReference>
<dbReference type="PANTHER" id="PTHR43155">
    <property type="entry name" value="CYCLIC DI-GMP PHOSPHODIESTERASE PA4108-RELATED"/>
    <property type="match status" value="1"/>
</dbReference>
<organism evidence="2 3">
    <name type="scientific">Parageobacillus thermantarcticus</name>
    <dbReference type="NCBI Taxonomy" id="186116"/>
    <lineage>
        <taxon>Bacteria</taxon>
        <taxon>Bacillati</taxon>
        <taxon>Bacillota</taxon>
        <taxon>Bacilli</taxon>
        <taxon>Bacillales</taxon>
        <taxon>Anoxybacillaceae</taxon>
        <taxon>Parageobacillus</taxon>
    </lineage>
</organism>
<dbReference type="EMBL" id="FOJS01000004">
    <property type="protein sequence ID" value="SFA42514.1"/>
    <property type="molecule type" value="Genomic_DNA"/>
</dbReference>
<keyword evidence="3" id="KW-1185">Reference proteome</keyword>
<protein>
    <recommendedName>
        <fullName evidence="1">HD-GYP domain-containing protein</fullName>
    </recommendedName>
</protein>
<dbReference type="SUPFAM" id="SSF109604">
    <property type="entry name" value="HD-domain/PDEase-like"/>
    <property type="match status" value="1"/>
</dbReference>
<name>A0A1I0SSN1_9BACL</name>
<dbReference type="PROSITE" id="PS51832">
    <property type="entry name" value="HD_GYP"/>
    <property type="match status" value="1"/>
</dbReference>
<accession>A0A1I0SSN1</accession>
<evidence type="ECO:0000313" key="2">
    <source>
        <dbReference type="EMBL" id="SFA42514.1"/>
    </source>
</evidence>
<gene>
    <name evidence="2" type="ORF">SAMN05192569_100481</name>
</gene>
<sequence length="92" mass="10818">MGWKWISIRIERKGKEIPLEARILALADSLEAMTGIRPYRSSLSWEEAYEEIMKGKGTQFDPELASLFLKWMEHEQIPIEYSLRALLENTIY</sequence>
<dbReference type="STRING" id="186116.SAMN05192569_100481"/>
<evidence type="ECO:0000259" key="1">
    <source>
        <dbReference type="PROSITE" id="PS51832"/>
    </source>
</evidence>
<dbReference type="CDD" id="cd00077">
    <property type="entry name" value="HDc"/>
    <property type="match status" value="1"/>
</dbReference>
<dbReference type="InterPro" id="IPR037522">
    <property type="entry name" value="HD_GYP_dom"/>
</dbReference>
<proteinExistence type="predicted"/>
<evidence type="ECO:0000313" key="3">
    <source>
        <dbReference type="Proteomes" id="UP000198650"/>
    </source>
</evidence>
<reference evidence="3" key="1">
    <citation type="submission" date="2016-10" db="EMBL/GenBank/DDBJ databases">
        <authorList>
            <person name="Varghese N."/>
            <person name="Submissions S."/>
        </authorList>
    </citation>
    <scope>NUCLEOTIDE SEQUENCE [LARGE SCALE GENOMIC DNA]</scope>
    <source>
        <strain evidence="3">M1</strain>
    </source>
</reference>
<dbReference type="Gene3D" id="1.10.3210.10">
    <property type="entry name" value="Hypothetical protein af1432"/>
    <property type="match status" value="1"/>
</dbReference>
<dbReference type="AlphaFoldDB" id="A0A1I0SSN1"/>
<dbReference type="Pfam" id="PF13487">
    <property type="entry name" value="HD_5"/>
    <property type="match status" value="1"/>
</dbReference>